<organism evidence="3 4">
    <name type="scientific">Candidatus Electrothrix aarhusensis</name>
    <dbReference type="NCBI Taxonomy" id="1859131"/>
    <lineage>
        <taxon>Bacteria</taxon>
        <taxon>Pseudomonadati</taxon>
        <taxon>Thermodesulfobacteriota</taxon>
        <taxon>Desulfobulbia</taxon>
        <taxon>Desulfobulbales</taxon>
        <taxon>Desulfobulbaceae</taxon>
        <taxon>Candidatus Electrothrix</taxon>
    </lineage>
</organism>
<comment type="caution">
    <text evidence="3">The sequence shown here is derived from an EMBL/GenBank/DDBJ whole genome shotgun (WGS) entry which is preliminary data.</text>
</comment>
<protein>
    <submittedName>
        <fullName evidence="3">Asparaginase</fullName>
        <ecNumber evidence="3">3.4.19.5</ecNumber>
    </submittedName>
</protein>
<dbReference type="SUPFAM" id="SSF56235">
    <property type="entry name" value="N-terminal nucleophile aminohydrolases (Ntn hydrolases)"/>
    <property type="match status" value="1"/>
</dbReference>
<evidence type="ECO:0000313" key="4">
    <source>
        <dbReference type="Proteomes" id="UP000287853"/>
    </source>
</evidence>
<dbReference type="PANTHER" id="PTHR10188:SF6">
    <property type="entry name" value="N(4)-(BETA-N-ACETYLGLUCOSAMINYL)-L-ASPARAGINASE"/>
    <property type="match status" value="1"/>
</dbReference>
<evidence type="ECO:0000313" key="3">
    <source>
        <dbReference type="EMBL" id="RWX43684.1"/>
    </source>
</evidence>
<evidence type="ECO:0000256" key="2">
    <source>
        <dbReference type="PIRSR" id="PIRSR600246-3"/>
    </source>
</evidence>
<gene>
    <name evidence="3" type="ORF">H206_02616</name>
</gene>
<dbReference type="EC" id="3.4.19.5" evidence="3"/>
<name>A0A444IS60_9BACT</name>
<sequence>MDVFKRAIVTHGGAGSDPQNSDGPESAAKVGMDFIENGGSALDAVLHAVRYLEDDPRFNAGIGSQIRADGRTIQLDASCMTSNGQFGAVACVEGIQNPVDIAHGVLLYSPHILIVGQGARIFAEEQKISLKCLNGSGEGEIDRNDKTPSCDTVGAVAFDGTTFAAALSSGGLEKSASDESATSLFPDAACSAALQEQLPAPEMANISPSSFWRKKSIKC</sequence>
<dbReference type="GO" id="GO:0016811">
    <property type="term" value="F:hydrolase activity, acting on carbon-nitrogen (but not peptide) bonds, in linear amides"/>
    <property type="evidence" value="ECO:0007669"/>
    <property type="project" value="UniProtKB-ARBA"/>
</dbReference>
<dbReference type="EMBL" id="MTKO01000113">
    <property type="protein sequence ID" value="RWX43684.1"/>
    <property type="molecule type" value="Genomic_DNA"/>
</dbReference>
<dbReference type="CDD" id="cd04703">
    <property type="entry name" value="Asparaginase_2_like_1"/>
    <property type="match status" value="1"/>
</dbReference>
<proteinExistence type="predicted"/>
<dbReference type="Proteomes" id="UP000287853">
    <property type="component" value="Unassembled WGS sequence"/>
</dbReference>
<dbReference type="GO" id="GO:0008798">
    <property type="term" value="F:beta-aspartyl-peptidase activity"/>
    <property type="evidence" value="ECO:0007669"/>
    <property type="project" value="UniProtKB-EC"/>
</dbReference>
<reference evidence="3 4" key="1">
    <citation type="submission" date="2017-01" db="EMBL/GenBank/DDBJ databases">
        <title>The cable genome- insights into the physiology and evolution of filamentous bacteria capable of sulfide oxidation via long distance electron transfer.</title>
        <authorList>
            <person name="Schreiber L."/>
            <person name="Bjerg J.T."/>
            <person name="Boggild A."/>
            <person name="Van De Vossenberg J."/>
            <person name="Meysman F."/>
            <person name="Nielsen L.P."/>
            <person name="Schramm A."/>
            <person name="Kjeldsen K.U."/>
        </authorList>
    </citation>
    <scope>NUCLEOTIDE SEQUENCE [LARGE SCALE GENOMIC DNA]</scope>
    <source>
        <strain evidence="3">MCF</strain>
    </source>
</reference>
<accession>A0A444IS60</accession>
<dbReference type="PANTHER" id="PTHR10188">
    <property type="entry name" value="L-ASPARAGINASE"/>
    <property type="match status" value="1"/>
</dbReference>
<dbReference type="AlphaFoldDB" id="A0A444IS60"/>
<dbReference type="InterPro" id="IPR029055">
    <property type="entry name" value="Ntn_hydrolases_N"/>
</dbReference>
<keyword evidence="4" id="KW-1185">Reference proteome</keyword>
<dbReference type="Pfam" id="PF01112">
    <property type="entry name" value="Asparaginase_2"/>
    <property type="match status" value="1"/>
</dbReference>
<dbReference type="InterPro" id="IPR000246">
    <property type="entry name" value="Peptidase_T2"/>
</dbReference>
<feature type="site" description="Cleavage; by autolysis" evidence="2">
    <location>
        <begin position="151"/>
        <end position="152"/>
    </location>
</feature>
<evidence type="ECO:0000256" key="1">
    <source>
        <dbReference type="PIRSR" id="PIRSR600246-1"/>
    </source>
</evidence>
<keyword evidence="3" id="KW-0378">Hydrolase</keyword>
<feature type="active site" description="Nucleophile" evidence="1">
    <location>
        <position position="152"/>
    </location>
</feature>
<dbReference type="GO" id="GO:0005737">
    <property type="term" value="C:cytoplasm"/>
    <property type="evidence" value="ECO:0007669"/>
    <property type="project" value="TreeGrafter"/>
</dbReference>